<organism evidence="1 2">
    <name type="scientific">Cyphomyrmex costatus</name>
    <dbReference type="NCBI Taxonomy" id="456900"/>
    <lineage>
        <taxon>Eukaryota</taxon>
        <taxon>Metazoa</taxon>
        <taxon>Ecdysozoa</taxon>
        <taxon>Arthropoda</taxon>
        <taxon>Hexapoda</taxon>
        <taxon>Insecta</taxon>
        <taxon>Pterygota</taxon>
        <taxon>Neoptera</taxon>
        <taxon>Endopterygota</taxon>
        <taxon>Hymenoptera</taxon>
        <taxon>Apocrita</taxon>
        <taxon>Aculeata</taxon>
        <taxon>Formicoidea</taxon>
        <taxon>Formicidae</taxon>
        <taxon>Myrmicinae</taxon>
        <taxon>Cyphomyrmex</taxon>
    </lineage>
</organism>
<evidence type="ECO:0000313" key="1">
    <source>
        <dbReference type="EMBL" id="KYM99560.1"/>
    </source>
</evidence>
<dbReference type="AlphaFoldDB" id="A0A151IF88"/>
<evidence type="ECO:0008006" key="3">
    <source>
        <dbReference type="Google" id="ProtNLM"/>
    </source>
</evidence>
<reference evidence="1 2" key="1">
    <citation type="submission" date="2016-03" db="EMBL/GenBank/DDBJ databases">
        <title>Cyphomyrmex costatus WGS genome.</title>
        <authorList>
            <person name="Nygaard S."/>
            <person name="Hu H."/>
            <person name="Boomsma J."/>
            <person name="Zhang G."/>
        </authorList>
    </citation>
    <scope>NUCLEOTIDE SEQUENCE [LARGE SCALE GENOMIC DNA]</scope>
    <source>
        <strain evidence="1">MS0001</strain>
        <tissue evidence="1">Whole body</tissue>
    </source>
</reference>
<dbReference type="EMBL" id="KQ977804">
    <property type="protein sequence ID" value="KYM99560.1"/>
    <property type="molecule type" value="Genomic_DNA"/>
</dbReference>
<protein>
    <recommendedName>
        <fullName evidence="3">MADF domain-containing protein</fullName>
    </recommendedName>
</protein>
<sequence>MRDTFMSNLRRVKDSKRSGKGTADIYIPKWSLYDRLKFLQKTVVQSTSTTNLTISSEKLDNIVSQVEETSNESLKQYQLHIAEDNQEKEIVNEELPVINIYYNDSMEKFMIAPTEESSDSTTDLSVSSPASSAFQPLQPICAPVLQTTLHNETVSTSTALTSSALTSSASKIKDVENKMYTKRGYAKRKANFDPNDNSAIMVEAVTAIKTLCKQDPNNSTNSSNSSTDSAHSLGLFIAARLREMTTDQRKLCENEILKILSQF</sequence>
<gene>
    <name evidence="1" type="ORF">ALC62_09693</name>
</gene>
<proteinExistence type="predicted"/>
<accession>A0A151IF88</accession>
<dbReference type="Proteomes" id="UP000078542">
    <property type="component" value="Unassembled WGS sequence"/>
</dbReference>
<evidence type="ECO:0000313" key="2">
    <source>
        <dbReference type="Proteomes" id="UP000078542"/>
    </source>
</evidence>
<name>A0A151IF88_9HYME</name>
<keyword evidence="2" id="KW-1185">Reference proteome</keyword>